<keyword evidence="4" id="KW-1185">Reference proteome</keyword>
<protein>
    <submittedName>
        <fullName evidence="5">MARVEL domain-containing protein</fullName>
    </submittedName>
</protein>
<evidence type="ECO:0000313" key="3">
    <source>
        <dbReference type="EMBL" id="VDD76125.1"/>
    </source>
</evidence>
<reference evidence="5" key="2">
    <citation type="submission" date="2019-11" db="UniProtKB">
        <authorList>
            <consortium name="WormBaseParasite"/>
        </authorList>
    </citation>
    <scope>IDENTIFICATION</scope>
</reference>
<organism evidence="5">
    <name type="scientific">Mesocestoides corti</name>
    <name type="common">Flatworm</name>
    <dbReference type="NCBI Taxonomy" id="53468"/>
    <lineage>
        <taxon>Eukaryota</taxon>
        <taxon>Metazoa</taxon>
        <taxon>Spiralia</taxon>
        <taxon>Lophotrochozoa</taxon>
        <taxon>Platyhelminthes</taxon>
        <taxon>Cestoda</taxon>
        <taxon>Eucestoda</taxon>
        <taxon>Cyclophyllidea</taxon>
        <taxon>Mesocestoididae</taxon>
        <taxon>Mesocestoides</taxon>
    </lineage>
</organism>
<proteinExistence type="predicted"/>
<dbReference type="EMBL" id="UXSR01000321">
    <property type="protein sequence ID" value="VDD76125.1"/>
    <property type="molecule type" value="Genomic_DNA"/>
</dbReference>
<dbReference type="Proteomes" id="UP000267029">
    <property type="component" value="Unassembled WGS sequence"/>
</dbReference>
<reference evidence="3 4" key="1">
    <citation type="submission" date="2018-10" db="EMBL/GenBank/DDBJ databases">
        <authorList>
            <consortium name="Pathogen Informatics"/>
        </authorList>
    </citation>
    <scope>NUCLEOTIDE SEQUENCE [LARGE SCALE GENOMIC DNA]</scope>
</reference>
<evidence type="ECO:0000256" key="1">
    <source>
        <dbReference type="SAM" id="Phobius"/>
    </source>
</evidence>
<feature type="chain" id="PRO_5043132213" evidence="2">
    <location>
        <begin position="24"/>
        <end position="148"/>
    </location>
</feature>
<name>A0A0R3U5W1_MESCO</name>
<accession>A0A0R3U5W1</accession>
<feature type="transmembrane region" description="Helical" evidence="1">
    <location>
        <begin position="76"/>
        <end position="100"/>
    </location>
</feature>
<keyword evidence="1" id="KW-1133">Transmembrane helix</keyword>
<feature type="transmembrane region" description="Helical" evidence="1">
    <location>
        <begin position="42"/>
        <end position="64"/>
    </location>
</feature>
<dbReference type="OrthoDB" id="6244800at2759"/>
<keyword evidence="2" id="KW-0732">Signal</keyword>
<keyword evidence="1" id="KW-0472">Membrane</keyword>
<feature type="transmembrane region" description="Helical" evidence="1">
    <location>
        <begin position="106"/>
        <end position="127"/>
    </location>
</feature>
<sequence>MDIRRLNCALLCLAITFTVIALATNQWDGGNLLQNNRHDAALAVGSLLCVGVILLSVALIINIVQLCLDTKSGALHLAFLVTLFIGATALLIGILVYTGILSKQWSFFVAVVGCTFALHVAILSAAFSKCTIKHSSTTHRSGRVIRTH</sequence>
<keyword evidence="1" id="KW-0812">Transmembrane</keyword>
<dbReference type="AlphaFoldDB" id="A0A0R3U5W1"/>
<feature type="signal peptide" evidence="2">
    <location>
        <begin position="1"/>
        <end position="23"/>
    </location>
</feature>
<evidence type="ECO:0000313" key="5">
    <source>
        <dbReference type="WBParaSite" id="MCU_007814-RA"/>
    </source>
</evidence>
<dbReference type="WBParaSite" id="MCU_007814-RA">
    <property type="protein sequence ID" value="MCU_007814-RA"/>
    <property type="gene ID" value="MCU_007814"/>
</dbReference>
<evidence type="ECO:0000256" key="2">
    <source>
        <dbReference type="SAM" id="SignalP"/>
    </source>
</evidence>
<gene>
    <name evidence="3" type="ORF">MCOS_LOCUS2128</name>
</gene>
<evidence type="ECO:0000313" key="4">
    <source>
        <dbReference type="Proteomes" id="UP000267029"/>
    </source>
</evidence>